<dbReference type="GO" id="GO:0003677">
    <property type="term" value="F:DNA binding"/>
    <property type="evidence" value="ECO:0007669"/>
    <property type="project" value="UniProtKB-UniRule"/>
</dbReference>
<feature type="compositionally biased region" description="Basic and acidic residues" evidence="5">
    <location>
        <begin position="283"/>
        <end position="306"/>
    </location>
</feature>
<dbReference type="Gene3D" id="1.10.10.60">
    <property type="entry name" value="Homeodomain-like"/>
    <property type="match status" value="1"/>
</dbReference>
<feature type="compositionally biased region" description="Basic and acidic residues" evidence="5">
    <location>
        <begin position="535"/>
        <end position="570"/>
    </location>
</feature>
<organism evidence="8 9">
    <name type="scientific">Chionoecetes opilio</name>
    <name type="common">Atlantic snow crab</name>
    <name type="synonym">Cancer opilio</name>
    <dbReference type="NCBI Taxonomy" id="41210"/>
    <lineage>
        <taxon>Eukaryota</taxon>
        <taxon>Metazoa</taxon>
        <taxon>Ecdysozoa</taxon>
        <taxon>Arthropoda</taxon>
        <taxon>Crustacea</taxon>
        <taxon>Multicrustacea</taxon>
        <taxon>Malacostraca</taxon>
        <taxon>Eumalacostraca</taxon>
        <taxon>Eucarida</taxon>
        <taxon>Decapoda</taxon>
        <taxon>Pleocyemata</taxon>
        <taxon>Brachyura</taxon>
        <taxon>Eubrachyura</taxon>
        <taxon>Majoidea</taxon>
        <taxon>Majidae</taxon>
        <taxon>Chionoecetes</taxon>
    </lineage>
</organism>
<feature type="compositionally biased region" description="Low complexity" evidence="5">
    <location>
        <begin position="209"/>
        <end position="221"/>
    </location>
</feature>
<dbReference type="InterPro" id="IPR051095">
    <property type="entry name" value="Dros_DevTransReg"/>
</dbReference>
<dbReference type="SUPFAM" id="SSF54695">
    <property type="entry name" value="POZ domain"/>
    <property type="match status" value="1"/>
</dbReference>
<comment type="subcellular location">
    <subcellularLocation>
        <location evidence="1 4">Nucleus</location>
    </subcellularLocation>
</comment>
<gene>
    <name evidence="8" type="primary">ttk_4</name>
    <name evidence="8" type="ORF">GWK47_011934</name>
</gene>
<dbReference type="FunFam" id="1.10.10.60:FF:000019">
    <property type="entry name" value="Ligand-dependent corepressor isoform 1"/>
    <property type="match status" value="1"/>
</dbReference>
<proteinExistence type="predicted"/>
<dbReference type="PROSITE" id="PS50097">
    <property type="entry name" value="BTB"/>
    <property type="match status" value="1"/>
</dbReference>
<keyword evidence="9" id="KW-1185">Reference proteome</keyword>
<dbReference type="CDD" id="cd18315">
    <property type="entry name" value="BTB_POZ_BAB-like"/>
    <property type="match status" value="1"/>
</dbReference>
<feature type="region of interest" description="Disordered" evidence="5">
    <location>
        <begin position="283"/>
        <end position="307"/>
    </location>
</feature>
<evidence type="ECO:0000256" key="3">
    <source>
        <dbReference type="ARBA" id="ARBA00023242"/>
    </source>
</evidence>
<feature type="region of interest" description="Disordered" evidence="5">
    <location>
        <begin position="403"/>
        <end position="425"/>
    </location>
</feature>
<dbReference type="Pfam" id="PF05225">
    <property type="entry name" value="HTH_psq"/>
    <property type="match status" value="1"/>
</dbReference>
<dbReference type="InterPro" id="IPR007889">
    <property type="entry name" value="HTH_Psq"/>
</dbReference>
<dbReference type="GO" id="GO:0005634">
    <property type="term" value="C:nucleus"/>
    <property type="evidence" value="ECO:0007669"/>
    <property type="project" value="UniProtKB-SubCell"/>
</dbReference>
<evidence type="ECO:0000256" key="1">
    <source>
        <dbReference type="ARBA" id="ARBA00004123"/>
    </source>
</evidence>
<evidence type="ECO:0000256" key="2">
    <source>
        <dbReference type="ARBA" id="ARBA00023125"/>
    </source>
</evidence>
<sequence>MLGQEHSRTFSPDMLSERSLYNHFFAKEIERLRYSPYPTLDDMKITEGGPARMGSSSQYCLRWNNHRNNLLAAFDQLLHVEAFTDVTLACEEGVTLHAHRLVLAACSSYFQSLFVNARAANHPIVVLKDVRATDMRALLEYMYRGEVNVEHDDLQGLLRVAESLKIKGLVEELGSDAAVRRPPSPHEAIRPATAPVDARTHQELPRLQASPPTSTAPPSVSTHDRASSPKIPSYSLPPPGLPPHRPHHRLDHRDHRLDHRDHRDHRDLMDIRELELRDHLRDHLRDPREGHEPRETHTPTSHDSDCRQPLSLVPPMHLPPHCPDSPPLKRKRTHMLSDPMLSPTPILRTALAHTHGFPGADMSSLVSLASSMMPLPGLLSSHAPHLLPHEHREHFEAQYGVVPKKEHHDDESRSFSDISREDEQDHKLKLESLTTGPLLPDFNPYHLDPNGSSHFSNFVSYVPTPKPEWKRYKQYTKADLMEAIEAVKNGMTALQASRKYKVPSRTLYDKIKKMGISTLPRRLPNKKPSPSSTEIEGHAPDLHPPHDIPEPPPQDREPLPLPHPDHDKRPIKSVTSDEDEHSTTVVDDDEESTHVHSTPALGSFSLVGRKMFENRGAGETSATPLDLTDSDSLLAKRPEIEERA</sequence>
<dbReference type="InterPro" id="IPR011333">
    <property type="entry name" value="SKP1/BTB/POZ_sf"/>
</dbReference>
<dbReference type="Proteomes" id="UP000770661">
    <property type="component" value="Unassembled WGS sequence"/>
</dbReference>
<feature type="DNA-binding region" description="H-T-H motif" evidence="4">
    <location>
        <begin position="493"/>
        <end position="513"/>
    </location>
</feature>
<dbReference type="SMART" id="SM00225">
    <property type="entry name" value="BTB"/>
    <property type="match status" value="1"/>
</dbReference>
<evidence type="ECO:0000256" key="5">
    <source>
        <dbReference type="SAM" id="MobiDB-lite"/>
    </source>
</evidence>
<dbReference type="PROSITE" id="PS50960">
    <property type="entry name" value="HTH_PSQ"/>
    <property type="match status" value="1"/>
</dbReference>
<dbReference type="PANTHER" id="PTHR23110:SF82">
    <property type="entry name" value="PROTEIN TRAMTRACK, ALPHA ISOFORM"/>
    <property type="match status" value="1"/>
</dbReference>
<feature type="compositionally biased region" description="Basic and acidic residues" evidence="5">
    <location>
        <begin position="634"/>
        <end position="644"/>
    </location>
</feature>
<dbReference type="GO" id="GO:0006357">
    <property type="term" value="P:regulation of transcription by RNA polymerase II"/>
    <property type="evidence" value="ECO:0007669"/>
    <property type="project" value="TreeGrafter"/>
</dbReference>
<feature type="compositionally biased region" description="Acidic residues" evidence="5">
    <location>
        <begin position="576"/>
        <end position="591"/>
    </location>
</feature>
<feature type="domain" description="BTB" evidence="6">
    <location>
        <begin position="84"/>
        <end position="151"/>
    </location>
</feature>
<evidence type="ECO:0000313" key="9">
    <source>
        <dbReference type="Proteomes" id="UP000770661"/>
    </source>
</evidence>
<dbReference type="InterPro" id="IPR009057">
    <property type="entry name" value="Homeodomain-like_sf"/>
</dbReference>
<keyword evidence="3 4" id="KW-0539">Nucleus</keyword>
<comment type="caution">
    <text evidence="8">The sequence shown here is derived from an EMBL/GenBank/DDBJ whole genome shotgun (WGS) entry which is preliminary data.</text>
</comment>
<evidence type="ECO:0000313" key="8">
    <source>
        <dbReference type="EMBL" id="KAG0715434.1"/>
    </source>
</evidence>
<dbReference type="OrthoDB" id="10261408at2759"/>
<evidence type="ECO:0000259" key="7">
    <source>
        <dbReference type="PROSITE" id="PS50960"/>
    </source>
</evidence>
<protein>
    <submittedName>
        <fullName evidence="8">Protein tramtrack, beta isoform</fullName>
    </submittedName>
</protein>
<dbReference type="Gene3D" id="3.30.710.10">
    <property type="entry name" value="Potassium Channel Kv1.1, Chain A"/>
    <property type="match status" value="1"/>
</dbReference>
<feature type="region of interest" description="Disordered" evidence="5">
    <location>
        <begin position="176"/>
        <end position="258"/>
    </location>
</feature>
<keyword evidence="2 4" id="KW-0238">DNA-binding</keyword>
<evidence type="ECO:0000256" key="4">
    <source>
        <dbReference type="PROSITE-ProRule" id="PRU00320"/>
    </source>
</evidence>
<reference evidence="8" key="1">
    <citation type="submission" date="2020-07" db="EMBL/GenBank/DDBJ databases">
        <title>The High-quality genome of the commercially important snow crab, Chionoecetes opilio.</title>
        <authorList>
            <person name="Jeong J.-H."/>
            <person name="Ryu S."/>
        </authorList>
    </citation>
    <scope>NUCLEOTIDE SEQUENCE</scope>
    <source>
        <strain evidence="8">MADBK_172401_WGS</strain>
        <tissue evidence="8">Digestive gland</tissue>
    </source>
</reference>
<feature type="compositionally biased region" description="Low complexity" evidence="5">
    <location>
        <begin position="620"/>
        <end position="633"/>
    </location>
</feature>
<dbReference type="EMBL" id="JACEEZ010019695">
    <property type="protein sequence ID" value="KAG0715434.1"/>
    <property type="molecule type" value="Genomic_DNA"/>
</dbReference>
<evidence type="ECO:0000259" key="6">
    <source>
        <dbReference type="PROSITE" id="PS50097"/>
    </source>
</evidence>
<dbReference type="SUPFAM" id="SSF46689">
    <property type="entry name" value="Homeodomain-like"/>
    <property type="match status" value="1"/>
</dbReference>
<dbReference type="PANTHER" id="PTHR23110">
    <property type="entry name" value="BTB DOMAIN TRANSCRIPTION FACTOR"/>
    <property type="match status" value="1"/>
</dbReference>
<feature type="region of interest" description="Disordered" evidence="5">
    <location>
        <begin position="518"/>
        <end position="644"/>
    </location>
</feature>
<dbReference type="Pfam" id="PF00651">
    <property type="entry name" value="BTB"/>
    <property type="match status" value="1"/>
</dbReference>
<accession>A0A8J4Y0T0</accession>
<name>A0A8J4Y0T0_CHIOP</name>
<dbReference type="InterPro" id="IPR000210">
    <property type="entry name" value="BTB/POZ_dom"/>
</dbReference>
<feature type="domain" description="HTH psq-type" evidence="7">
    <location>
        <begin position="466"/>
        <end position="517"/>
    </location>
</feature>
<dbReference type="AlphaFoldDB" id="A0A8J4Y0T0"/>